<dbReference type="PRINTS" id="PR00344">
    <property type="entry name" value="BCTRLSENSOR"/>
</dbReference>
<dbReference type="CDD" id="cd00075">
    <property type="entry name" value="HATPase"/>
    <property type="match status" value="1"/>
</dbReference>
<dbReference type="SUPFAM" id="SSF55874">
    <property type="entry name" value="ATPase domain of HSP90 chaperone/DNA topoisomerase II/histidine kinase"/>
    <property type="match status" value="1"/>
</dbReference>
<feature type="domain" description="Histidine kinase" evidence="6">
    <location>
        <begin position="1676"/>
        <end position="1891"/>
    </location>
</feature>
<dbReference type="Proteomes" id="UP000321514">
    <property type="component" value="Unassembled WGS sequence"/>
</dbReference>
<reference evidence="7 10" key="2">
    <citation type="submission" date="2019-07" db="EMBL/GenBank/DDBJ databases">
        <title>Whole genome shotgun sequence of Myxococcus fulvus NBRC 100333.</title>
        <authorList>
            <person name="Hosoyama A."/>
            <person name="Uohara A."/>
            <person name="Ohji S."/>
            <person name="Ichikawa N."/>
        </authorList>
    </citation>
    <scope>NUCLEOTIDE SEQUENCE [LARGE SCALE GENOMIC DNA]</scope>
    <source>
        <strain evidence="7 10">NBRC 100333</strain>
    </source>
</reference>
<keyword evidence="7" id="KW-0723">Serine/threonine-protein kinase</keyword>
<dbReference type="Gene3D" id="1.10.287.130">
    <property type="match status" value="1"/>
</dbReference>
<dbReference type="SUPFAM" id="SSF56112">
    <property type="entry name" value="Protein kinase-like (PK-like)"/>
    <property type="match status" value="1"/>
</dbReference>
<dbReference type="InterPro" id="IPR036890">
    <property type="entry name" value="HATPase_C_sf"/>
</dbReference>
<evidence type="ECO:0000313" key="8">
    <source>
        <dbReference type="EMBL" id="SEU37435.1"/>
    </source>
</evidence>
<dbReference type="PROSITE" id="PS50109">
    <property type="entry name" value="HIS_KIN"/>
    <property type="match status" value="1"/>
</dbReference>
<dbReference type="GO" id="GO:0005524">
    <property type="term" value="F:ATP binding"/>
    <property type="evidence" value="ECO:0007669"/>
    <property type="project" value="InterPro"/>
</dbReference>
<dbReference type="Pfam" id="PF02518">
    <property type="entry name" value="HATPase_c"/>
    <property type="match status" value="1"/>
</dbReference>
<dbReference type="EC" id="2.7.13.3" evidence="2"/>
<dbReference type="EMBL" id="BJXR01000040">
    <property type="protein sequence ID" value="GEN10852.1"/>
    <property type="molecule type" value="Genomic_DNA"/>
</dbReference>
<dbReference type="Proteomes" id="UP000183760">
    <property type="component" value="Unassembled WGS sequence"/>
</dbReference>
<evidence type="ECO:0000259" key="6">
    <source>
        <dbReference type="PROSITE" id="PS50109"/>
    </source>
</evidence>
<dbReference type="InterPro" id="IPR000719">
    <property type="entry name" value="Prot_kinase_dom"/>
</dbReference>
<dbReference type="InterPro" id="IPR029016">
    <property type="entry name" value="GAF-like_dom_sf"/>
</dbReference>
<dbReference type="PANTHER" id="PTHR43642:SF1">
    <property type="entry name" value="HYBRID SIGNAL TRANSDUCTION HISTIDINE KINASE G"/>
    <property type="match status" value="1"/>
</dbReference>
<dbReference type="PANTHER" id="PTHR43642">
    <property type="entry name" value="HYBRID SIGNAL TRANSDUCTION HISTIDINE KINASE G"/>
    <property type="match status" value="1"/>
</dbReference>
<dbReference type="Pfam" id="PF01590">
    <property type="entry name" value="GAF"/>
    <property type="match status" value="2"/>
</dbReference>
<dbReference type="Gene3D" id="3.30.450.40">
    <property type="match status" value="2"/>
</dbReference>
<dbReference type="Pfam" id="PF13191">
    <property type="entry name" value="AAA_16"/>
    <property type="match status" value="1"/>
</dbReference>
<dbReference type="CDD" id="cd00082">
    <property type="entry name" value="HisKA"/>
    <property type="match status" value="1"/>
</dbReference>
<dbReference type="Gene3D" id="3.30.565.10">
    <property type="entry name" value="Histidine kinase-like ATPase, C-terminal domain"/>
    <property type="match status" value="1"/>
</dbReference>
<dbReference type="InterPro" id="IPR027417">
    <property type="entry name" value="P-loop_NTPase"/>
</dbReference>
<evidence type="ECO:0000313" key="9">
    <source>
        <dbReference type="Proteomes" id="UP000183760"/>
    </source>
</evidence>
<dbReference type="Pfam" id="PF00512">
    <property type="entry name" value="HisKA"/>
    <property type="match status" value="1"/>
</dbReference>
<dbReference type="InterPro" id="IPR011009">
    <property type="entry name" value="Kinase-like_dom_sf"/>
</dbReference>
<dbReference type="InterPro" id="IPR003594">
    <property type="entry name" value="HATPase_dom"/>
</dbReference>
<dbReference type="GO" id="GO:0000155">
    <property type="term" value="F:phosphorelay sensor kinase activity"/>
    <property type="evidence" value="ECO:0007669"/>
    <property type="project" value="InterPro"/>
</dbReference>
<evidence type="ECO:0000256" key="1">
    <source>
        <dbReference type="ARBA" id="ARBA00000085"/>
    </source>
</evidence>
<evidence type="ECO:0000313" key="10">
    <source>
        <dbReference type="Proteomes" id="UP000321514"/>
    </source>
</evidence>
<keyword evidence="7" id="KW-0808">Transferase</keyword>
<feature type="compositionally biased region" description="Polar residues" evidence="4">
    <location>
        <begin position="1894"/>
        <end position="1903"/>
    </location>
</feature>
<keyword evidence="9" id="KW-1185">Reference proteome</keyword>
<dbReference type="EMBL" id="FOIB01000012">
    <property type="protein sequence ID" value="SEU37435.1"/>
    <property type="molecule type" value="Genomic_DNA"/>
</dbReference>
<comment type="caution">
    <text evidence="7">The sequence shown here is derived from an EMBL/GenBank/DDBJ whole genome shotgun (WGS) entry which is preliminary data.</text>
</comment>
<name>A0A511TBM4_MYXFU</name>
<dbReference type="GO" id="GO:0004674">
    <property type="term" value="F:protein serine/threonine kinase activity"/>
    <property type="evidence" value="ECO:0007669"/>
    <property type="project" value="UniProtKB-KW"/>
</dbReference>
<dbReference type="InterPro" id="IPR036097">
    <property type="entry name" value="HisK_dim/P_sf"/>
</dbReference>
<dbReference type="SUPFAM" id="SSF55781">
    <property type="entry name" value="GAF domain-like"/>
    <property type="match status" value="2"/>
</dbReference>
<reference evidence="8 9" key="1">
    <citation type="submission" date="2016-10" db="EMBL/GenBank/DDBJ databases">
        <authorList>
            <person name="Varghese N."/>
            <person name="Submissions S."/>
        </authorList>
    </citation>
    <scope>NUCLEOTIDE SEQUENCE [LARGE SCALE GENOMIC DNA]</scope>
    <source>
        <strain evidence="8 9">DSM 16525</strain>
    </source>
</reference>
<evidence type="ECO:0000256" key="3">
    <source>
        <dbReference type="ARBA" id="ARBA00022553"/>
    </source>
</evidence>
<comment type="catalytic activity">
    <reaction evidence="1">
        <text>ATP + protein L-histidine = ADP + protein N-phospho-L-histidine.</text>
        <dbReference type="EC" id="2.7.13.3"/>
    </reaction>
</comment>
<dbReference type="InterPro" id="IPR053159">
    <property type="entry name" value="Hybrid_Histidine_Kinase"/>
</dbReference>
<dbReference type="Gene3D" id="3.40.50.300">
    <property type="entry name" value="P-loop containing nucleotide triphosphate hydrolases"/>
    <property type="match status" value="1"/>
</dbReference>
<accession>A0A511TBM4</accession>
<dbReference type="SMART" id="SM00220">
    <property type="entry name" value="S_TKc"/>
    <property type="match status" value="1"/>
</dbReference>
<dbReference type="InterPro" id="IPR041664">
    <property type="entry name" value="AAA_16"/>
</dbReference>
<dbReference type="InterPro" id="IPR004358">
    <property type="entry name" value="Sig_transdc_His_kin-like_C"/>
</dbReference>
<organism evidence="7 10">
    <name type="scientific">Myxococcus fulvus</name>
    <dbReference type="NCBI Taxonomy" id="33"/>
    <lineage>
        <taxon>Bacteria</taxon>
        <taxon>Pseudomonadati</taxon>
        <taxon>Myxococcota</taxon>
        <taxon>Myxococcia</taxon>
        <taxon>Myxococcales</taxon>
        <taxon>Cystobacterineae</taxon>
        <taxon>Myxococcaceae</taxon>
        <taxon>Myxococcus</taxon>
    </lineage>
</organism>
<dbReference type="Pfam" id="PF00069">
    <property type="entry name" value="Pkinase"/>
    <property type="match status" value="1"/>
</dbReference>
<dbReference type="SUPFAM" id="SSF47384">
    <property type="entry name" value="Homodimeric domain of signal transducing histidine kinase"/>
    <property type="match status" value="1"/>
</dbReference>
<feature type="domain" description="Protein kinase" evidence="5">
    <location>
        <begin position="7"/>
        <end position="269"/>
    </location>
</feature>
<dbReference type="InterPro" id="IPR003018">
    <property type="entry name" value="GAF"/>
</dbReference>
<feature type="region of interest" description="Disordered" evidence="4">
    <location>
        <begin position="1877"/>
        <end position="1903"/>
    </location>
</feature>
<sequence length="1903" mass="210040">MWQAPGTEGLQEIHRGRRYVVFRTWARDGRPLILKQVRQGPLAAGSAPMLRHEHALLTELRDTVPDLARVVSWEDAPTHPPTLVLEDAGPHTLQEWLRRKPVDLERFMALALQLTGILTRLHEQHVIHRDLNPTNLVMSADGAHLTLIDLDLATRVSGIAPSGDLPGELQWTLPYVAPEQTGRMNRPIDHRADLYSLGATFYELLTGLPPFTSPDPVELVHAHLARAPVPPAFVNPAVPRIVSDIVLKLLAKMPEERYQGADSLLSDLLEAGRRQSDGDFTLGRLDLAHQLSLPERLYGREPEQEDLRAARERVRRGESELVLLSGAAGIGKSALVHELARDALPGDRLLTGKFNQLRGNVPYAAFVQAFQGLMRELLEESPQSRDFWRERLLGALGPHARVITDVVPALEVLLGPQPVPPALGPVEAAARFHLLFQSFVQSLATPRHALLLFLDDLQWADPGSLQLLESLCTDPGSRHVLFIGAWRPQEVGPGHPLSRLLDVLAQQDTLPVQDFELAPLDVGAITALCADTFQLEPARVAPLARLLASKTAGNPLFLTRLLRLLHASGLLRFDWERGTWTWELERLSRVEVTENVVELLLAAIRRLPERTQYVLEVAACLGDQVELGLLSSLVDENEQDAASALWSLLREGLLVPESEPARSPTTTDGARRAATYRFAHDRVRQAAYSLLTEEQRQALHLAVGRKLWHDARGEALEERLFAVVDHLYRGLGQLGDSEEREQLAELFFRAGFKAKGASAFGAALVYFTRGLSLLPADGGLRRQARLFQVHREAAECAYLSGDGKLAEELLCTAHGHAASAPQKADLYVLQVLANLMTGKYPEALAAGREGLRLFGVELPEHGYTEALAEGQARVRQHLDGRRVEELLDAPMMTDSGHLACVQLLSELVTPAFFVDPDLFAWLNTLALALTLEHGNSRWAPAVHAVQGMLLASRGEVEEAQAYGHLGVALARKLGDARQECRALISLTLNVNHWRAPLRTSLSLLRRAVTTGLASGDLQFTSYALTTVVSTELAMGTELVRILGSIDTALSYSRRANVQGMVDVSILYRQAIRALQGRTRTPARLDDDDFDESAYLASDRAEQTNLYLLAMMKLFVAYVMGDIDEALRMSREALPYVHYTQGFFRNVDFNVLTSLTLLARASRAPLEKASLLSHVESNQRRLEVWARTCPENFRHKHQLVAAEVARLEDRALEAMRSYDSAIDGAHTEGFLQDEALANELAGRFHQQQGHRRLVPLYLRAALDCYVRWGAQAKVTQLEEEFPELATRVDRPWVEPGATTAAPTPPGASLDLLTLLKASETLVGEVVLDRLLEKLMAVCFEAAGATRGALVLDEGASLQVCAVGASSEPVSLERTPLESSHQVPVTLVEHAFRTGETLVLADAAHQGRFVGDAYVVRRAVKSALVVPIQRHGNTVGVLYLENDLATRAFTPERVGVLRTLSSQIAISLENSRLFEQLHVEVQERRRAERAVRFLADTGLALAESLDVEVMLGNAMRRVVPFLADWCIVTVVERGEHLRVLSATHVDARKEARLKQMLEKYPVDWTSPPALIHALRTGQPFLRADVTDFNLREHGHGQEYIDLLRDIGSRAAMHVPLIAGGKTLGVATFVSGAPGRRYTDADLGLAQELSRRVAVCLDNARLYREAQDAVRLRDEFLSVASHELNTPLTSLRLMVQTLLRHTPPGLPPHAVRALRTLDGQTLKLATLVEEMLDISRLQAGRMDLHLTRVDLADLIHHAARRLAEPLERAGCALELHLDGPLWGNWDGARLGQVLVHLLSNALKFGPGKPITLRAWEDDGRVRVSVTDRGIGIAEDRLADIFERFERAVSVRAYGGLGLGLHLVREILTALGGSIHVESTPGEGSTFTVELPTGPEPQKSSYSIEMT</sequence>
<evidence type="ECO:0000313" key="7">
    <source>
        <dbReference type="EMBL" id="GEN10852.1"/>
    </source>
</evidence>
<proteinExistence type="predicted"/>
<evidence type="ECO:0000256" key="4">
    <source>
        <dbReference type="SAM" id="MobiDB-lite"/>
    </source>
</evidence>
<dbReference type="InterPro" id="IPR003661">
    <property type="entry name" value="HisK_dim/P_dom"/>
</dbReference>
<evidence type="ECO:0000259" key="5">
    <source>
        <dbReference type="PROSITE" id="PS50011"/>
    </source>
</evidence>
<gene>
    <name evidence="7" type="ORF">MFU01_58890</name>
    <name evidence="8" type="ORF">SAMN05443572_11299</name>
</gene>
<evidence type="ECO:0000256" key="2">
    <source>
        <dbReference type="ARBA" id="ARBA00012438"/>
    </source>
</evidence>
<dbReference type="RefSeq" id="WP_074958153.1">
    <property type="nucleotide sequence ID" value="NZ_BJXR01000040.1"/>
</dbReference>
<protein>
    <recommendedName>
        <fullName evidence="2">histidine kinase</fullName>
        <ecNumber evidence="2">2.7.13.3</ecNumber>
    </recommendedName>
</protein>
<dbReference type="Gene3D" id="1.10.510.10">
    <property type="entry name" value="Transferase(Phosphotransferase) domain 1"/>
    <property type="match status" value="1"/>
</dbReference>
<keyword evidence="3" id="KW-0597">Phosphoprotein</keyword>
<dbReference type="SMART" id="SM00387">
    <property type="entry name" value="HATPase_c"/>
    <property type="match status" value="1"/>
</dbReference>
<dbReference type="PROSITE" id="PS50011">
    <property type="entry name" value="PROTEIN_KINASE_DOM"/>
    <property type="match status" value="1"/>
</dbReference>
<dbReference type="SMART" id="SM00388">
    <property type="entry name" value="HisKA"/>
    <property type="match status" value="1"/>
</dbReference>
<dbReference type="InterPro" id="IPR005467">
    <property type="entry name" value="His_kinase_dom"/>
</dbReference>
<dbReference type="SMART" id="SM00065">
    <property type="entry name" value="GAF"/>
    <property type="match status" value="2"/>
</dbReference>
<keyword evidence="7" id="KW-0418">Kinase</keyword>
<dbReference type="STRING" id="1334629.MFUL124B02_41115"/>
<dbReference type="SUPFAM" id="SSF52540">
    <property type="entry name" value="P-loop containing nucleoside triphosphate hydrolases"/>
    <property type="match status" value="1"/>
</dbReference>
<dbReference type="CDD" id="cd14014">
    <property type="entry name" value="STKc_PknB_like"/>
    <property type="match status" value="1"/>
</dbReference>